<dbReference type="EMBL" id="SMCP01000004">
    <property type="protein sequence ID" value="TCV87871.1"/>
    <property type="molecule type" value="Genomic_DNA"/>
</dbReference>
<proteinExistence type="predicted"/>
<name>A0A4R3Y8H6_9PAST</name>
<dbReference type="Proteomes" id="UP000305526">
    <property type="component" value="Unassembled WGS sequence"/>
</dbReference>
<reference evidence="1 3" key="1">
    <citation type="submission" date="2019-03" db="EMBL/GenBank/DDBJ databases">
        <title>Genomic Encyclopedia of Type Strains, Phase IV (KMG-IV): sequencing the most valuable type-strain genomes for metagenomic binning, comparative biology and taxonomic classification.</title>
        <authorList>
            <person name="Goeker M."/>
        </authorList>
    </citation>
    <scope>NUCLEOTIDE SEQUENCE [LARGE SCALE GENOMIC DNA]</scope>
    <source>
        <strain evidence="1 3">DSM 28140</strain>
    </source>
</reference>
<evidence type="ECO:0000313" key="1">
    <source>
        <dbReference type="EMBL" id="TCV87871.1"/>
    </source>
</evidence>
<evidence type="ECO:0000313" key="4">
    <source>
        <dbReference type="Proteomes" id="UP000305526"/>
    </source>
</evidence>
<protein>
    <submittedName>
        <fullName evidence="1">Prepilin peptidase dependent protein C</fullName>
    </submittedName>
</protein>
<sequence length="117" mass="13457">MISIRYKLIRYKPIRYKGIQYKKGASLFGVLLTMALFSSVVLGISAWTATQQREGVLIYQRYQAVLLAQNQFARQRLGLDCQNSIEQNQLLFRVSCQPKQVKVRFPAGELTLNIETE</sequence>
<dbReference type="EMBL" id="VDGV01000107">
    <property type="protein sequence ID" value="TNG89008.1"/>
    <property type="molecule type" value="Genomic_DNA"/>
</dbReference>
<gene>
    <name evidence="1" type="ORF">EDC16_10459</name>
    <name evidence="2" type="ORF">FHQ21_10560</name>
</gene>
<dbReference type="RefSeq" id="WP_132966101.1">
    <property type="nucleotide sequence ID" value="NZ_LEKL01000005.1"/>
</dbReference>
<evidence type="ECO:0000313" key="3">
    <source>
        <dbReference type="Proteomes" id="UP000294619"/>
    </source>
</evidence>
<dbReference type="Pfam" id="PF17344">
    <property type="entry name" value="DUF5374"/>
    <property type="match status" value="1"/>
</dbReference>
<dbReference type="Proteomes" id="UP000294619">
    <property type="component" value="Unassembled WGS sequence"/>
</dbReference>
<dbReference type="AlphaFoldDB" id="A0A4R3Y8H6"/>
<dbReference type="InterPro" id="IPR020511">
    <property type="entry name" value="Uncharacterised_HI0941"/>
</dbReference>
<comment type="caution">
    <text evidence="1">The sequence shown here is derived from an EMBL/GenBank/DDBJ whole genome shotgun (WGS) entry which is preliminary data.</text>
</comment>
<reference evidence="2 4" key="2">
    <citation type="submission" date="2019-05" db="EMBL/GenBank/DDBJ databases">
        <title>Pasteurellaceae isolates from reptiles.</title>
        <authorList>
            <person name="Bojesen A.M."/>
            <person name="Lund E."/>
        </authorList>
    </citation>
    <scope>NUCLEOTIDE SEQUENCE [LARGE SCALE GENOMIC DNA]</scope>
    <source>
        <strain evidence="2 4">ELNT2x</strain>
    </source>
</reference>
<keyword evidence="4" id="KW-1185">Reference proteome</keyword>
<evidence type="ECO:0000313" key="2">
    <source>
        <dbReference type="EMBL" id="TNG89008.1"/>
    </source>
</evidence>
<organism evidence="1 3">
    <name type="scientific">Testudinibacter aquarius</name>
    <dbReference type="NCBI Taxonomy" id="1524974"/>
    <lineage>
        <taxon>Bacteria</taxon>
        <taxon>Pseudomonadati</taxon>
        <taxon>Pseudomonadota</taxon>
        <taxon>Gammaproteobacteria</taxon>
        <taxon>Pasteurellales</taxon>
        <taxon>Pasteurellaceae</taxon>
        <taxon>Testudinibacter</taxon>
    </lineage>
</organism>
<accession>A0A4R3Y8H6</accession>